<dbReference type="AlphaFoldDB" id="A0AAI8MHC7"/>
<name>A0AAI8MHC7_9HELI</name>
<organism evidence="1 2">
    <name type="scientific">Helicobacter cinaedi CCUG 18818 = ATCC BAA-847</name>
    <dbReference type="NCBI Taxonomy" id="537971"/>
    <lineage>
        <taxon>Bacteria</taxon>
        <taxon>Pseudomonadati</taxon>
        <taxon>Campylobacterota</taxon>
        <taxon>Epsilonproteobacteria</taxon>
        <taxon>Campylobacterales</taxon>
        <taxon>Helicobacteraceae</taxon>
        <taxon>Helicobacter</taxon>
    </lineage>
</organism>
<gene>
    <name evidence="1" type="ORF">HCBAA847_0237</name>
</gene>
<sequence>MRIAYELNFKKSNNQQNLASQERELKLIKDNLGITNSQVWKDRSRIIKVIPRKITLFQVSTHYPRKQFIKIIDTHEESLEDIQRWENEKKKSKKVKLC</sequence>
<dbReference type="KEGG" id="hcb:HCBAA847_0237"/>
<dbReference type="Proteomes" id="UP000006036">
    <property type="component" value="Chromosome 1"/>
</dbReference>
<reference evidence="1 2" key="1">
    <citation type="journal article" date="2012" name="J. Bacteriol.">
        <title>Complete Genome Sequence of Helicobacter cinaedi Type Strain ATCC BAA-847.</title>
        <authorList>
            <person name="Miyoshi-Akiyama T."/>
            <person name="Takeshita N."/>
            <person name="Ohmagari N."/>
            <person name="Kirikae T."/>
        </authorList>
    </citation>
    <scope>NUCLEOTIDE SEQUENCE [LARGE SCALE GENOMIC DNA]</scope>
    <source>
        <strain evidence="1 2">ATCC BAA-847</strain>
    </source>
</reference>
<accession>A0AAI8MHC7</accession>
<evidence type="ECO:0000313" key="1">
    <source>
        <dbReference type="EMBL" id="BAM31487.1"/>
    </source>
</evidence>
<protein>
    <submittedName>
        <fullName evidence="1">Uncharacterized protein</fullName>
    </submittedName>
</protein>
<proteinExistence type="predicted"/>
<dbReference type="EMBL" id="AP012492">
    <property type="protein sequence ID" value="BAM31487.1"/>
    <property type="molecule type" value="Genomic_DNA"/>
</dbReference>
<evidence type="ECO:0000313" key="2">
    <source>
        <dbReference type="Proteomes" id="UP000006036"/>
    </source>
</evidence>